<dbReference type="Proteomes" id="UP000548978">
    <property type="component" value="Unassembled WGS sequence"/>
</dbReference>
<dbReference type="EMBL" id="JACIJB010000002">
    <property type="protein sequence ID" value="MBB5660230.1"/>
    <property type="molecule type" value="Genomic_DNA"/>
</dbReference>
<name>A0A7W9A345_9CAUL</name>
<accession>A0A7W9A345</accession>
<dbReference type="Pfam" id="PF04237">
    <property type="entry name" value="YjbR"/>
    <property type="match status" value="1"/>
</dbReference>
<dbReference type="RefSeq" id="WP_123287681.1">
    <property type="nucleotide sequence ID" value="NZ_JACIJB010000002.1"/>
</dbReference>
<sequence length="116" mass="13246">MTKDEVDALIMALPGAEHSTAYGQPCWRIAGKFLTRLRAEDDSLALDVGSIERRDMLVEVDPEVFHITDHYRPYAYALIRIERVDPDWLKAELASRWRKVALAKLRKAHPEMAEAG</sequence>
<evidence type="ECO:0000313" key="2">
    <source>
        <dbReference type="Proteomes" id="UP000548978"/>
    </source>
</evidence>
<dbReference type="AlphaFoldDB" id="A0A7W9A345"/>
<dbReference type="OrthoDB" id="954305at2"/>
<proteinExistence type="predicted"/>
<gene>
    <name evidence="1" type="ORF">FHS65_000970</name>
</gene>
<evidence type="ECO:0008006" key="3">
    <source>
        <dbReference type="Google" id="ProtNLM"/>
    </source>
</evidence>
<organism evidence="1 2">
    <name type="scientific">Brevundimonas halotolerans</name>
    <dbReference type="NCBI Taxonomy" id="69670"/>
    <lineage>
        <taxon>Bacteria</taxon>
        <taxon>Pseudomonadati</taxon>
        <taxon>Pseudomonadota</taxon>
        <taxon>Alphaproteobacteria</taxon>
        <taxon>Caulobacterales</taxon>
        <taxon>Caulobacteraceae</taxon>
        <taxon>Brevundimonas</taxon>
    </lineage>
</organism>
<protein>
    <recommendedName>
        <fullName evidence="3">MmcQ/YjbR family DNA-binding protein</fullName>
    </recommendedName>
</protein>
<comment type="caution">
    <text evidence="1">The sequence shown here is derived from an EMBL/GenBank/DDBJ whole genome shotgun (WGS) entry which is preliminary data.</text>
</comment>
<dbReference type="InterPro" id="IPR058532">
    <property type="entry name" value="YjbR/MT2646/Rv2570-like"/>
</dbReference>
<evidence type="ECO:0000313" key="1">
    <source>
        <dbReference type="EMBL" id="MBB5660230.1"/>
    </source>
</evidence>
<reference evidence="1 2" key="1">
    <citation type="submission" date="2020-08" db="EMBL/GenBank/DDBJ databases">
        <title>Genomic Encyclopedia of Type Strains, Phase IV (KMG-IV): sequencing the most valuable type-strain genomes for metagenomic binning, comparative biology and taxonomic classification.</title>
        <authorList>
            <person name="Goeker M."/>
        </authorList>
    </citation>
    <scope>NUCLEOTIDE SEQUENCE [LARGE SCALE GENOMIC DNA]</scope>
    <source>
        <strain evidence="1 2">DSM 24448</strain>
    </source>
</reference>
<keyword evidence="2" id="KW-1185">Reference proteome</keyword>